<dbReference type="GO" id="GO:0005737">
    <property type="term" value="C:cytoplasm"/>
    <property type="evidence" value="ECO:0007669"/>
    <property type="project" value="InterPro"/>
</dbReference>
<evidence type="ECO:0000256" key="1">
    <source>
        <dbReference type="PROSITE-ProRule" id="PRU00420"/>
    </source>
</evidence>
<protein>
    <submittedName>
        <fullName evidence="2">PTS sorbitol transporter subunit IIA</fullName>
    </submittedName>
</protein>
<dbReference type="Proteomes" id="UP000297643">
    <property type="component" value="Unassembled WGS sequence"/>
</dbReference>
<accession>A0A4R8W666</accession>
<gene>
    <name evidence="2" type="ORF">E3O32_11600</name>
</gene>
<name>A0A4R8W666_9MICO</name>
<reference evidence="2 3" key="1">
    <citation type="submission" date="2019-03" db="EMBL/GenBank/DDBJ databases">
        <title>Genomics of glacier-inhabiting Cryobacterium strains.</title>
        <authorList>
            <person name="Liu Q."/>
            <person name="Xin Y.-H."/>
        </authorList>
    </citation>
    <scope>NUCLEOTIDE SEQUENCE [LARGE SCALE GENOMIC DNA]</scope>
    <source>
        <strain evidence="2 3">RHLT2-21</strain>
    </source>
</reference>
<comment type="caution">
    <text evidence="1">Lacks conserved residue(s) required for the propagation of feature annotation.</text>
</comment>
<dbReference type="GO" id="GO:0008982">
    <property type="term" value="F:protein-N(PI)-phosphohistidine-sugar phosphotransferase activity"/>
    <property type="evidence" value="ECO:0007669"/>
    <property type="project" value="InterPro"/>
</dbReference>
<organism evidence="2 3">
    <name type="scientific">Cryobacterium mannosilyticum</name>
    <dbReference type="NCBI Taxonomy" id="1259190"/>
    <lineage>
        <taxon>Bacteria</taxon>
        <taxon>Bacillati</taxon>
        <taxon>Actinomycetota</taxon>
        <taxon>Actinomycetes</taxon>
        <taxon>Micrococcales</taxon>
        <taxon>Microbacteriaceae</taxon>
        <taxon>Cryobacterium</taxon>
    </lineage>
</organism>
<sequence length="121" mass="12982">MPVIYRTEVGDIGDQVDSFLDEGMFILFGQGAPDTLKDYCYIVDINASTAAIEPGQQLNLDEQLFTITAVGDVARKNLDGLGHITVVFNGATEAHMHGSVYVEAGTPPKLRVGSVITIQTP</sequence>
<dbReference type="GO" id="GO:0009401">
    <property type="term" value="P:phosphoenolpyruvate-dependent sugar phosphotransferase system"/>
    <property type="evidence" value="ECO:0007669"/>
    <property type="project" value="InterPro"/>
</dbReference>
<evidence type="ECO:0000313" key="2">
    <source>
        <dbReference type="EMBL" id="TFC02509.1"/>
    </source>
</evidence>
<dbReference type="AlphaFoldDB" id="A0A4R8W666"/>
<dbReference type="SUPFAM" id="SSF141530">
    <property type="entry name" value="PTSIIA/GutA-like"/>
    <property type="match status" value="1"/>
</dbReference>
<dbReference type="PANTHER" id="PTHR40398:SF1">
    <property type="entry name" value="PTS SYSTEM GLUCITOL_SORBITOL-SPECIFIC EIIA COMPONENT"/>
    <property type="match status" value="1"/>
</dbReference>
<dbReference type="PANTHER" id="PTHR40398">
    <property type="entry name" value="PTS SYSTEM GLUCITOL/SORBITOL-SPECIFIC EIIA COMPONENT"/>
    <property type="match status" value="1"/>
</dbReference>
<dbReference type="GO" id="GO:0016301">
    <property type="term" value="F:kinase activity"/>
    <property type="evidence" value="ECO:0007669"/>
    <property type="project" value="TreeGrafter"/>
</dbReference>
<dbReference type="InterPro" id="IPR004716">
    <property type="entry name" value="PTS_IIA_glucitol/sorbitol-sp"/>
</dbReference>
<dbReference type="RefSeq" id="WP_134509659.1">
    <property type="nucleotide sequence ID" value="NZ_SOFM01000035.1"/>
</dbReference>
<dbReference type="PROSITE" id="PS51097">
    <property type="entry name" value="PTS_EIIA_TYPE_5"/>
    <property type="match status" value="1"/>
</dbReference>
<dbReference type="EMBL" id="SOFM01000035">
    <property type="protein sequence ID" value="TFC02509.1"/>
    <property type="molecule type" value="Genomic_DNA"/>
</dbReference>
<dbReference type="Pfam" id="PF03829">
    <property type="entry name" value="PTSIIA_gutA"/>
    <property type="match status" value="1"/>
</dbReference>
<dbReference type="InterPro" id="IPR036665">
    <property type="entry name" value="PTS_IIA_glucitol/sorbitol_sf"/>
</dbReference>
<keyword evidence="3" id="KW-1185">Reference proteome</keyword>
<dbReference type="Gene3D" id="2.40.33.40">
    <property type="entry name" value="Phosphotransferase system, glucitol/sorbitol-specific IIA component"/>
    <property type="match status" value="1"/>
</dbReference>
<proteinExistence type="predicted"/>
<evidence type="ECO:0000313" key="3">
    <source>
        <dbReference type="Proteomes" id="UP000297643"/>
    </source>
</evidence>
<comment type="caution">
    <text evidence="2">The sequence shown here is derived from an EMBL/GenBank/DDBJ whole genome shotgun (WGS) entry which is preliminary data.</text>
</comment>